<comment type="caution">
    <text evidence="1">The sequence shown here is derived from an EMBL/GenBank/DDBJ whole genome shotgun (WGS) entry which is preliminary data.</text>
</comment>
<evidence type="ECO:0000313" key="2">
    <source>
        <dbReference type="Proteomes" id="UP001234297"/>
    </source>
</evidence>
<organism evidence="1 2">
    <name type="scientific">Persea americana</name>
    <name type="common">Avocado</name>
    <dbReference type="NCBI Taxonomy" id="3435"/>
    <lineage>
        <taxon>Eukaryota</taxon>
        <taxon>Viridiplantae</taxon>
        <taxon>Streptophyta</taxon>
        <taxon>Embryophyta</taxon>
        <taxon>Tracheophyta</taxon>
        <taxon>Spermatophyta</taxon>
        <taxon>Magnoliopsida</taxon>
        <taxon>Magnoliidae</taxon>
        <taxon>Laurales</taxon>
        <taxon>Lauraceae</taxon>
        <taxon>Persea</taxon>
    </lineage>
</organism>
<proteinExistence type="predicted"/>
<dbReference type="Proteomes" id="UP001234297">
    <property type="component" value="Chromosome 11"/>
</dbReference>
<evidence type="ECO:0000313" key="1">
    <source>
        <dbReference type="EMBL" id="KAJ8625768.1"/>
    </source>
</evidence>
<gene>
    <name evidence="1" type="ORF">MRB53_034298</name>
</gene>
<sequence length="276" mass="30069">MAASDKPVVLITGCSDGGIGSALARAFASEKCSVVATTRSLKSMRSLEDDTRIFLQELDVGSQESVEGAVKNVLERFRRIDILVNNAGVHCVGPVVEIPMSEVETAFNTNVYGPMRLIQAVVPHMATRRKGRIVNVGSVSVLAPGPWIGAYIASKAALHALTDSLRLEVKTFGIDVITVVPGAIKTNIGNKSVASYSKLPEWRLYKPFEHLIRARAEFSGNSNATPAEDFAKKTVENILKESPPSWFSYGRFSMISGFLYHLPVFLRDAIIGLKFK</sequence>
<reference evidence="1 2" key="1">
    <citation type="journal article" date="2022" name="Hortic Res">
        <title>A haplotype resolved chromosomal level avocado genome allows analysis of novel avocado genes.</title>
        <authorList>
            <person name="Nath O."/>
            <person name="Fletcher S.J."/>
            <person name="Hayward A."/>
            <person name="Shaw L.M."/>
            <person name="Masouleh A.K."/>
            <person name="Furtado A."/>
            <person name="Henry R.J."/>
            <person name="Mitter N."/>
        </authorList>
    </citation>
    <scope>NUCLEOTIDE SEQUENCE [LARGE SCALE GENOMIC DNA]</scope>
    <source>
        <strain evidence="2">cv. Hass</strain>
    </source>
</reference>
<dbReference type="EMBL" id="CM056819">
    <property type="protein sequence ID" value="KAJ8625768.1"/>
    <property type="molecule type" value="Genomic_DNA"/>
</dbReference>
<name>A0ACC2KYA9_PERAE</name>
<keyword evidence="2" id="KW-1185">Reference proteome</keyword>
<accession>A0ACC2KYA9</accession>
<protein>
    <submittedName>
        <fullName evidence="1">Uncharacterized protein</fullName>
    </submittedName>
</protein>